<name>A0AAN7C1T2_9PEZI</name>
<dbReference type="AlphaFoldDB" id="A0AAN7C1T2"/>
<keyword evidence="2" id="KW-1185">Reference proteome</keyword>
<evidence type="ECO:0000313" key="2">
    <source>
        <dbReference type="Proteomes" id="UP001303760"/>
    </source>
</evidence>
<reference evidence="1" key="2">
    <citation type="submission" date="2023-05" db="EMBL/GenBank/DDBJ databases">
        <authorList>
            <consortium name="Lawrence Berkeley National Laboratory"/>
            <person name="Steindorff A."/>
            <person name="Hensen N."/>
            <person name="Bonometti L."/>
            <person name="Westerberg I."/>
            <person name="Brannstrom I.O."/>
            <person name="Guillou S."/>
            <person name="Cros-Aarteil S."/>
            <person name="Calhoun S."/>
            <person name="Haridas S."/>
            <person name="Kuo A."/>
            <person name="Mondo S."/>
            <person name="Pangilinan J."/>
            <person name="Riley R."/>
            <person name="Labutti K."/>
            <person name="Andreopoulos B."/>
            <person name="Lipzen A."/>
            <person name="Chen C."/>
            <person name="Yanf M."/>
            <person name="Daum C."/>
            <person name="Ng V."/>
            <person name="Clum A."/>
            <person name="Ohm R."/>
            <person name="Martin F."/>
            <person name="Silar P."/>
            <person name="Natvig D."/>
            <person name="Lalanne C."/>
            <person name="Gautier V."/>
            <person name="Ament-Velasquez S.L."/>
            <person name="Kruys A."/>
            <person name="Hutchinson M.I."/>
            <person name="Powell A.J."/>
            <person name="Barry K."/>
            <person name="Miller A.N."/>
            <person name="Grigoriev I.V."/>
            <person name="Debuchy R."/>
            <person name="Gladieux P."/>
            <person name="Thoren M.H."/>
            <person name="Johannesson H."/>
        </authorList>
    </citation>
    <scope>NUCLEOTIDE SEQUENCE</scope>
    <source>
        <strain evidence="1">CBS 532.94</strain>
    </source>
</reference>
<dbReference type="EMBL" id="MU860479">
    <property type="protein sequence ID" value="KAK4233773.1"/>
    <property type="molecule type" value="Genomic_DNA"/>
</dbReference>
<comment type="caution">
    <text evidence="1">The sequence shown here is derived from an EMBL/GenBank/DDBJ whole genome shotgun (WGS) entry which is preliminary data.</text>
</comment>
<dbReference type="Proteomes" id="UP001303760">
    <property type="component" value="Unassembled WGS sequence"/>
</dbReference>
<sequence>MTLPSPAPSRASSEEPDDAVITERLQALAREAQASRTPYIRDDSERYGIFCRAISNVLSTELALFTLAQIIDGLPTADVAWDKRASDLDADHPIEEHSTLCPVVMDRAREFRQSSDPDILSFDPKLLRPFQQAPKGSRLFNIRLIEMVAVAVHDIGAFVFQLDLRMHQGDIKAVEQWTNAPPDSPWAKLVATRPTLFYHAYYFGADVYPRGVADMVGYWAENRILGGVTVFDRQAEERAPESPPNVYFSSIRARVSVNYYQLVDDQQQALLDFLLAENPDECQSPLPILGDERNRVKVDFERAIDQHI</sequence>
<organism evidence="1 2">
    <name type="scientific">Achaetomium macrosporum</name>
    <dbReference type="NCBI Taxonomy" id="79813"/>
    <lineage>
        <taxon>Eukaryota</taxon>
        <taxon>Fungi</taxon>
        <taxon>Dikarya</taxon>
        <taxon>Ascomycota</taxon>
        <taxon>Pezizomycotina</taxon>
        <taxon>Sordariomycetes</taxon>
        <taxon>Sordariomycetidae</taxon>
        <taxon>Sordariales</taxon>
        <taxon>Chaetomiaceae</taxon>
        <taxon>Achaetomium</taxon>
    </lineage>
</organism>
<gene>
    <name evidence="1" type="ORF">C8A03DRAFT_47754</name>
</gene>
<reference evidence="1" key="1">
    <citation type="journal article" date="2023" name="Mol. Phylogenet. Evol.">
        <title>Genome-scale phylogeny and comparative genomics of the fungal order Sordariales.</title>
        <authorList>
            <person name="Hensen N."/>
            <person name="Bonometti L."/>
            <person name="Westerberg I."/>
            <person name="Brannstrom I.O."/>
            <person name="Guillou S."/>
            <person name="Cros-Aarteil S."/>
            <person name="Calhoun S."/>
            <person name="Haridas S."/>
            <person name="Kuo A."/>
            <person name="Mondo S."/>
            <person name="Pangilinan J."/>
            <person name="Riley R."/>
            <person name="LaButti K."/>
            <person name="Andreopoulos B."/>
            <person name="Lipzen A."/>
            <person name="Chen C."/>
            <person name="Yan M."/>
            <person name="Daum C."/>
            <person name="Ng V."/>
            <person name="Clum A."/>
            <person name="Steindorff A."/>
            <person name="Ohm R.A."/>
            <person name="Martin F."/>
            <person name="Silar P."/>
            <person name="Natvig D.O."/>
            <person name="Lalanne C."/>
            <person name="Gautier V."/>
            <person name="Ament-Velasquez S.L."/>
            <person name="Kruys A."/>
            <person name="Hutchinson M.I."/>
            <person name="Powell A.J."/>
            <person name="Barry K."/>
            <person name="Miller A.N."/>
            <person name="Grigoriev I.V."/>
            <person name="Debuchy R."/>
            <person name="Gladieux P."/>
            <person name="Hiltunen Thoren M."/>
            <person name="Johannesson H."/>
        </authorList>
    </citation>
    <scope>NUCLEOTIDE SEQUENCE</scope>
    <source>
        <strain evidence="1">CBS 532.94</strain>
    </source>
</reference>
<accession>A0AAN7C1T2</accession>
<proteinExistence type="predicted"/>
<evidence type="ECO:0000313" key="1">
    <source>
        <dbReference type="EMBL" id="KAK4233773.1"/>
    </source>
</evidence>
<protein>
    <submittedName>
        <fullName evidence="1">Uncharacterized protein</fullName>
    </submittedName>
</protein>